<accession>A0A495IJC4</accession>
<evidence type="ECO:0000313" key="2">
    <source>
        <dbReference type="EMBL" id="RKR76067.1"/>
    </source>
</evidence>
<comment type="caution">
    <text evidence="2">The sequence shown here is derived from an EMBL/GenBank/DDBJ whole genome shotgun (WGS) entry which is preliminary data.</text>
</comment>
<evidence type="ECO:0000313" key="3">
    <source>
        <dbReference type="Proteomes" id="UP000280008"/>
    </source>
</evidence>
<feature type="compositionally biased region" description="Basic residues" evidence="1">
    <location>
        <begin position="329"/>
        <end position="342"/>
    </location>
</feature>
<reference evidence="2 3" key="1">
    <citation type="submission" date="2018-10" db="EMBL/GenBank/DDBJ databases">
        <title>Sequencing the genomes of 1000 actinobacteria strains.</title>
        <authorList>
            <person name="Klenk H.-P."/>
        </authorList>
    </citation>
    <scope>NUCLEOTIDE SEQUENCE [LARGE SCALE GENOMIC DNA]</scope>
    <source>
        <strain evidence="2 3">DSM 17894</strain>
    </source>
</reference>
<feature type="region of interest" description="Disordered" evidence="1">
    <location>
        <begin position="324"/>
        <end position="358"/>
    </location>
</feature>
<evidence type="ECO:0008006" key="4">
    <source>
        <dbReference type="Google" id="ProtNLM"/>
    </source>
</evidence>
<evidence type="ECO:0000256" key="1">
    <source>
        <dbReference type="SAM" id="MobiDB-lite"/>
    </source>
</evidence>
<dbReference type="Proteomes" id="UP000280008">
    <property type="component" value="Unassembled WGS sequence"/>
</dbReference>
<organism evidence="2 3">
    <name type="scientific">Frondihabitans australicus</name>
    <dbReference type="NCBI Taxonomy" id="386892"/>
    <lineage>
        <taxon>Bacteria</taxon>
        <taxon>Bacillati</taxon>
        <taxon>Actinomycetota</taxon>
        <taxon>Actinomycetes</taxon>
        <taxon>Micrococcales</taxon>
        <taxon>Microbacteriaceae</taxon>
        <taxon>Frondihabitans</taxon>
    </lineage>
</organism>
<protein>
    <recommendedName>
        <fullName evidence="4">Very-short-patch-repair endonuclease</fullName>
    </recommendedName>
</protein>
<feature type="region of interest" description="Disordered" evidence="1">
    <location>
        <begin position="293"/>
        <end position="312"/>
    </location>
</feature>
<dbReference type="AlphaFoldDB" id="A0A495IJC4"/>
<keyword evidence="3" id="KW-1185">Reference proteome</keyword>
<dbReference type="EMBL" id="RBKS01000001">
    <property type="protein sequence ID" value="RKR76067.1"/>
    <property type="molecule type" value="Genomic_DNA"/>
</dbReference>
<sequence length="358" mass="40328">MPRDPAAMTTIAELVDRHGSGLLHKRQLVRLGAADHHLTEAVRGGEVRRPRRGWYTTWPPHDRRFVAVRVGGRLTGASALAELGAWAWNHHPRITVSVPANAARLRWKRRVRVVWVRPEVVGRGSSWSVALEDALREAITEVPFEEAVAALDWALHFQILRLDDLERIVQGLPTDVRGIVGWVDPKCESFLESIVRTRARLAGYSVVIQRVLRTNERIDLVVNGVVGVEVDGKEYHENKFERDRRKDLEIVLDGEIPLRLTYSMIESDWASVERALGRAVAMHVRSSGGVGVAELPHSVPRRDAPRPGGRRRWRLPVIRRRGADATRLSHARPPRPLVRRRVLAPARHGPSHGRIATA</sequence>
<proteinExistence type="predicted"/>
<name>A0A495IJC4_9MICO</name>
<gene>
    <name evidence="2" type="ORF">C8E83_3231</name>
</gene>